<dbReference type="Proteomes" id="UP000267128">
    <property type="component" value="Unassembled WGS sequence"/>
</dbReference>
<evidence type="ECO:0000313" key="2">
    <source>
        <dbReference type="EMBL" id="RNL65169.1"/>
    </source>
</evidence>
<comment type="caution">
    <text evidence="2">The sequence shown here is derived from an EMBL/GenBank/DDBJ whole genome shotgun (WGS) entry which is preliminary data.</text>
</comment>
<name>A0A3N0CPB0_9ACTN</name>
<gene>
    <name evidence="2" type="ORF">EFK50_04155</name>
</gene>
<dbReference type="OrthoDB" id="4951290at2"/>
<dbReference type="EMBL" id="RJSE01000003">
    <property type="protein sequence ID" value="RNL65169.1"/>
    <property type="molecule type" value="Genomic_DNA"/>
</dbReference>
<accession>A0A3N0CPB0</accession>
<reference evidence="2 3" key="1">
    <citation type="submission" date="2018-11" db="EMBL/GenBank/DDBJ databases">
        <authorList>
            <person name="Li F."/>
        </authorList>
    </citation>
    <scope>NUCLEOTIDE SEQUENCE [LARGE SCALE GENOMIC DNA]</scope>
    <source>
        <strain evidence="2 3">Gsoil 097</strain>
    </source>
</reference>
<dbReference type="Pfam" id="PF20537">
    <property type="entry name" value="DUF6752"/>
    <property type="match status" value="1"/>
</dbReference>
<evidence type="ECO:0000313" key="3">
    <source>
        <dbReference type="Proteomes" id="UP000267128"/>
    </source>
</evidence>
<dbReference type="InterPro" id="IPR046640">
    <property type="entry name" value="DUF6752"/>
</dbReference>
<proteinExistence type="predicted"/>
<dbReference type="RefSeq" id="WP_123226272.1">
    <property type="nucleotide sequence ID" value="NZ_RJSE01000003.1"/>
</dbReference>
<protein>
    <recommendedName>
        <fullName evidence="1">DUF6752 domain-containing protein</fullName>
    </recommendedName>
</protein>
<sequence length="75" mass="8777">MSRKKYGIRRYLSETVYLPKRILDLEDAVMENRQLNRQLAELTDILAELLVPATERDEKKLAELLAKFREETLAG</sequence>
<feature type="domain" description="DUF6752" evidence="1">
    <location>
        <begin position="18"/>
        <end position="71"/>
    </location>
</feature>
<dbReference type="AlphaFoldDB" id="A0A3N0CPB0"/>
<keyword evidence="3" id="KW-1185">Reference proteome</keyword>
<organism evidence="2 3">
    <name type="scientific">Nocardioides marmoriginsengisoli</name>
    <dbReference type="NCBI Taxonomy" id="661483"/>
    <lineage>
        <taxon>Bacteria</taxon>
        <taxon>Bacillati</taxon>
        <taxon>Actinomycetota</taxon>
        <taxon>Actinomycetes</taxon>
        <taxon>Propionibacteriales</taxon>
        <taxon>Nocardioidaceae</taxon>
        <taxon>Nocardioides</taxon>
    </lineage>
</organism>
<evidence type="ECO:0000259" key="1">
    <source>
        <dbReference type="Pfam" id="PF20537"/>
    </source>
</evidence>